<dbReference type="EMBL" id="JBBPBM010000008">
    <property type="protein sequence ID" value="KAK8572097.1"/>
    <property type="molecule type" value="Genomic_DNA"/>
</dbReference>
<dbReference type="Proteomes" id="UP001472677">
    <property type="component" value="Unassembled WGS sequence"/>
</dbReference>
<evidence type="ECO:0000313" key="2">
    <source>
        <dbReference type="Proteomes" id="UP001472677"/>
    </source>
</evidence>
<name>A0ABR2F542_9ROSI</name>
<accession>A0ABR2F542</accession>
<keyword evidence="2" id="KW-1185">Reference proteome</keyword>
<evidence type="ECO:0000313" key="1">
    <source>
        <dbReference type="EMBL" id="KAK8572097.1"/>
    </source>
</evidence>
<proteinExistence type="predicted"/>
<protein>
    <submittedName>
        <fullName evidence="1">Uncharacterized protein</fullName>
    </submittedName>
</protein>
<gene>
    <name evidence="1" type="ORF">V6N12_028159</name>
</gene>
<reference evidence="1 2" key="1">
    <citation type="journal article" date="2024" name="G3 (Bethesda)">
        <title>Genome assembly of Hibiscus sabdariffa L. provides insights into metabolisms of medicinal natural products.</title>
        <authorList>
            <person name="Kim T."/>
        </authorList>
    </citation>
    <scope>NUCLEOTIDE SEQUENCE [LARGE SCALE GENOMIC DNA]</scope>
    <source>
        <strain evidence="1">TK-2024</strain>
        <tissue evidence="1">Old leaves</tissue>
    </source>
</reference>
<organism evidence="1 2">
    <name type="scientific">Hibiscus sabdariffa</name>
    <name type="common">roselle</name>
    <dbReference type="NCBI Taxonomy" id="183260"/>
    <lineage>
        <taxon>Eukaryota</taxon>
        <taxon>Viridiplantae</taxon>
        <taxon>Streptophyta</taxon>
        <taxon>Embryophyta</taxon>
        <taxon>Tracheophyta</taxon>
        <taxon>Spermatophyta</taxon>
        <taxon>Magnoliopsida</taxon>
        <taxon>eudicotyledons</taxon>
        <taxon>Gunneridae</taxon>
        <taxon>Pentapetalae</taxon>
        <taxon>rosids</taxon>
        <taxon>malvids</taxon>
        <taxon>Malvales</taxon>
        <taxon>Malvaceae</taxon>
        <taxon>Malvoideae</taxon>
        <taxon>Hibiscus</taxon>
    </lineage>
</organism>
<sequence length="142" mass="15873">MGTRICSRNSDLRPCFARFLMASGCHVVVVACTRHRRDSSGPFDEPRLLTVSSFPFLPPSRSGFDHPRPRMSQIGTRLMWLVRSASSPFDVATVSDPRCRFGGCYGCTRVPKKILSLLFSFSVCASTTQGPKCRIEIKLVWL</sequence>
<dbReference type="PROSITE" id="PS51257">
    <property type="entry name" value="PROKAR_LIPOPROTEIN"/>
    <property type="match status" value="1"/>
</dbReference>
<comment type="caution">
    <text evidence="1">The sequence shown here is derived from an EMBL/GenBank/DDBJ whole genome shotgun (WGS) entry which is preliminary data.</text>
</comment>